<evidence type="ECO:0000313" key="2">
    <source>
        <dbReference type="Proteomes" id="UP000050424"/>
    </source>
</evidence>
<sequence length="245" mass="28146">MSSSQSDTNTVPDAKLCELFKDIEERFKNTKLGNDQWYILVIACLAASSDPEAAKDLYLYLVSKPEFQRSEDRQTLVRKLREALVKTIILVGVCKPIEAILAISRVEKPEDRDLSCTRENWQADDTNHQKAQDWFRKVYTHNAKDTMGLFDAHKDFAWISSEITYGLFLSDRQVLNDVETQLVVLPAIMSQNLRSETHWHIRGTRRIGVSKDDVRVIWDSVQAISAFFEVKLTRVPTVDEVEPDV</sequence>
<dbReference type="SUPFAM" id="SSF69118">
    <property type="entry name" value="AhpD-like"/>
    <property type="match status" value="1"/>
</dbReference>
<dbReference type="EMBL" id="LKCW01000137">
    <property type="protein sequence ID" value="KPM38333.1"/>
    <property type="molecule type" value="Genomic_DNA"/>
</dbReference>
<dbReference type="OrthoDB" id="5537330at2759"/>
<name>A0A0P7AXZ7_9HYPO</name>
<dbReference type="PANTHER" id="PTHR28180">
    <property type="entry name" value="CONSERVED MITOCHONDRIAL PROTEIN-RELATED"/>
    <property type="match status" value="1"/>
</dbReference>
<keyword evidence="2" id="KW-1185">Reference proteome</keyword>
<organism evidence="1 2">
    <name type="scientific">Neonectria ditissima</name>
    <dbReference type="NCBI Taxonomy" id="78410"/>
    <lineage>
        <taxon>Eukaryota</taxon>
        <taxon>Fungi</taxon>
        <taxon>Dikarya</taxon>
        <taxon>Ascomycota</taxon>
        <taxon>Pezizomycotina</taxon>
        <taxon>Sordariomycetes</taxon>
        <taxon>Hypocreomycetidae</taxon>
        <taxon>Hypocreales</taxon>
        <taxon>Nectriaceae</taxon>
        <taxon>Neonectria</taxon>
    </lineage>
</organism>
<dbReference type="Proteomes" id="UP000050424">
    <property type="component" value="Unassembled WGS sequence"/>
</dbReference>
<comment type="caution">
    <text evidence="1">The sequence shown here is derived from an EMBL/GenBank/DDBJ whole genome shotgun (WGS) entry which is preliminary data.</text>
</comment>
<gene>
    <name evidence="1" type="ORF">AK830_g8224</name>
</gene>
<dbReference type="PANTHER" id="PTHR28180:SF5">
    <property type="entry name" value="DNA POLYMERASE ALPHA SUBUNIT B"/>
    <property type="match status" value="1"/>
</dbReference>
<evidence type="ECO:0000313" key="1">
    <source>
        <dbReference type="EMBL" id="KPM38333.1"/>
    </source>
</evidence>
<dbReference type="InterPro" id="IPR029032">
    <property type="entry name" value="AhpD-like"/>
</dbReference>
<proteinExistence type="predicted"/>
<dbReference type="AlphaFoldDB" id="A0A0P7AXZ7"/>
<evidence type="ECO:0008006" key="3">
    <source>
        <dbReference type="Google" id="ProtNLM"/>
    </source>
</evidence>
<dbReference type="Gene3D" id="1.20.1290.10">
    <property type="entry name" value="AhpD-like"/>
    <property type="match status" value="1"/>
</dbReference>
<accession>A0A0P7AXZ7</accession>
<reference evidence="1 2" key="1">
    <citation type="submission" date="2015-09" db="EMBL/GenBank/DDBJ databases">
        <title>Draft genome of a European isolate of the apple canker pathogen Neonectria ditissima.</title>
        <authorList>
            <person name="Gomez-Cortecero A."/>
            <person name="Harrison R.J."/>
            <person name="Armitage A.D."/>
        </authorList>
    </citation>
    <scope>NUCLEOTIDE SEQUENCE [LARGE SCALE GENOMIC DNA]</scope>
    <source>
        <strain evidence="1 2">R09/05</strain>
    </source>
</reference>
<protein>
    <recommendedName>
        <fullName evidence="3">DNA polymerase alpha subunit B</fullName>
    </recommendedName>
</protein>
<dbReference type="InterPro" id="IPR052999">
    <property type="entry name" value="PTS1_Protein"/>
</dbReference>